<dbReference type="RefSeq" id="XP_019029405.1">
    <property type="nucleotide sequence ID" value="XM_019178704.1"/>
</dbReference>
<gene>
    <name evidence="1" type="ORF">L198_06649</name>
</gene>
<organism evidence="1 2">
    <name type="scientific">Cryptococcus wingfieldii CBS 7118</name>
    <dbReference type="NCBI Taxonomy" id="1295528"/>
    <lineage>
        <taxon>Eukaryota</taxon>
        <taxon>Fungi</taxon>
        <taxon>Dikarya</taxon>
        <taxon>Basidiomycota</taxon>
        <taxon>Agaricomycotina</taxon>
        <taxon>Tremellomycetes</taxon>
        <taxon>Tremellales</taxon>
        <taxon>Cryptococcaceae</taxon>
        <taxon>Cryptococcus</taxon>
    </lineage>
</organism>
<dbReference type="Proteomes" id="UP000094819">
    <property type="component" value="Unassembled WGS sequence"/>
</dbReference>
<reference evidence="1 2" key="1">
    <citation type="submission" date="2016-06" db="EMBL/GenBank/DDBJ databases">
        <title>Evolution of pathogenesis and genome organization in the Tremellales.</title>
        <authorList>
            <person name="Cuomo C."/>
            <person name="Litvintseva A."/>
            <person name="Heitman J."/>
            <person name="Chen Y."/>
            <person name="Sun S."/>
            <person name="Springer D."/>
            <person name="Dromer F."/>
            <person name="Young S."/>
            <person name="Zeng Q."/>
            <person name="Chapman S."/>
            <person name="Gujja S."/>
            <person name="Saif S."/>
            <person name="Birren B."/>
        </authorList>
    </citation>
    <scope>NUCLEOTIDE SEQUENCE [LARGE SCALE GENOMIC DNA]</scope>
    <source>
        <strain evidence="1 2">CBS 7118</strain>
    </source>
</reference>
<evidence type="ECO:0000313" key="2">
    <source>
        <dbReference type="Proteomes" id="UP000094819"/>
    </source>
</evidence>
<dbReference type="AlphaFoldDB" id="A0A1E3IJR6"/>
<dbReference type="GeneID" id="30195861"/>
<name>A0A1E3IJR6_9TREE</name>
<protein>
    <submittedName>
        <fullName evidence="1">Uncharacterized protein</fullName>
    </submittedName>
</protein>
<accession>A0A1E3IJR6</accession>
<dbReference type="OrthoDB" id="10313664at2759"/>
<evidence type="ECO:0000313" key="1">
    <source>
        <dbReference type="EMBL" id="ODN88847.1"/>
    </source>
</evidence>
<keyword evidence="2" id="KW-1185">Reference proteome</keyword>
<sequence>MSSLAIPHRLKTFFSGSSLETSPPESKDWNVLQVYGWDRVDSTARFDAFDPASRLGSRKATLVKNDEWRILLEDATGNAGATTAPNSASIDEFNETKQHVLSDPTFASRVTDLRNVIDVLSQGDNPSAKNGFTYWDGEYRVDGLRSGFQDGQQQGDRTQWTIRAKRNTRGAIFFNGPTLITERLEKIRKKGVLVNGNTEPIEGVDIRDYGVDNSTRSFVESATTNLDIRSFFDQQDSGRVVEGQSNSGATGWHIQKGFDHSYLGFEGEHAFALRKPEKATKGKALSRRMLGRHPEDGNVEALTGAAQLLDAAPDSAKGDCSFSYHTPSGYQATIGRRQRFMSGVEWLVSLGKVEEDSQDSETS</sequence>
<comment type="caution">
    <text evidence="1">The sequence shown here is derived from an EMBL/GenBank/DDBJ whole genome shotgun (WGS) entry which is preliminary data.</text>
</comment>
<proteinExistence type="predicted"/>
<dbReference type="EMBL" id="AWGH01000024">
    <property type="protein sequence ID" value="ODN88847.1"/>
    <property type="molecule type" value="Genomic_DNA"/>
</dbReference>